<proteinExistence type="predicted"/>
<organism evidence="1">
    <name type="scientific">Pararge aegeria</name>
    <name type="common">speckled wood butterfly</name>
    <dbReference type="NCBI Taxonomy" id="116150"/>
    <lineage>
        <taxon>Eukaryota</taxon>
        <taxon>Metazoa</taxon>
        <taxon>Ecdysozoa</taxon>
        <taxon>Arthropoda</taxon>
        <taxon>Hexapoda</taxon>
        <taxon>Insecta</taxon>
        <taxon>Pterygota</taxon>
        <taxon>Neoptera</taxon>
        <taxon>Endopterygota</taxon>
        <taxon>Lepidoptera</taxon>
        <taxon>Glossata</taxon>
        <taxon>Ditrysia</taxon>
        <taxon>Papilionoidea</taxon>
        <taxon>Nymphalidae</taxon>
        <taxon>Satyrinae</taxon>
        <taxon>Satyrini</taxon>
        <taxon>Parargina</taxon>
        <taxon>Pararge</taxon>
    </lineage>
</organism>
<sequence length="71" mass="7914">FLLLPDGLLGFVFVVVEGLGVVLLVESEDVPQVGDRTLRCHLVRRRQSRPVSNDHRLFIAATRLISGFLSN</sequence>
<feature type="non-terminal residue" evidence="1">
    <location>
        <position position="1"/>
    </location>
</feature>
<dbReference type="EMBL" id="GAIX01011313">
    <property type="protein sequence ID" value="JAA81247.1"/>
    <property type="molecule type" value="Transcribed_RNA"/>
</dbReference>
<evidence type="ECO:0000313" key="1">
    <source>
        <dbReference type="EMBL" id="JAA81247.1"/>
    </source>
</evidence>
<reference evidence="1" key="1">
    <citation type="journal article" date="2013" name="BMC Genomics">
        <title>Unscrambling butterfly oogenesis.</title>
        <authorList>
            <person name="Carter J.M."/>
            <person name="Baker S.C."/>
            <person name="Pink R."/>
            <person name="Carter D.R."/>
            <person name="Collins A."/>
            <person name="Tomlin J."/>
            <person name="Gibbs M."/>
            <person name="Breuker C.J."/>
        </authorList>
    </citation>
    <scope>NUCLEOTIDE SEQUENCE</scope>
    <source>
        <tissue evidence="1">Ovary</tissue>
    </source>
</reference>
<reference evidence="1" key="2">
    <citation type="submission" date="2013-05" db="EMBL/GenBank/DDBJ databases">
        <authorList>
            <person name="Carter J.-M."/>
            <person name="Baker S.C."/>
            <person name="Pink R."/>
            <person name="Carter D.R.F."/>
            <person name="Collins A."/>
            <person name="Tomlin J."/>
            <person name="Gibbs M."/>
            <person name="Breuker C.J."/>
        </authorList>
    </citation>
    <scope>NUCLEOTIDE SEQUENCE</scope>
    <source>
        <tissue evidence="1">Ovary</tissue>
    </source>
</reference>
<name>S4PTW8_9NEOP</name>
<protein>
    <submittedName>
        <fullName evidence="1">Uncharacterized protein</fullName>
    </submittedName>
</protein>
<accession>S4PTW8</accession>
<dbReference type="AlphaFoldDB" id="S4PTW8"/>